<accession>A0AAV7RBD4</accession>
<protein>
    <submittedName>
        <fullName evidence="1">Uncharacterized protein</fullName>
    </submittedName>
</protein>
<gene>
    <name evidence="1" type="ORF">NDU88_000881</name>
</gene>
<evidence type="ECO:0000313" key="2">
    <source>
        <dbReference type="Proteomes" id="UP001066276"/>
    </source>
</evidence>
<dbReference type="Proteomes" id="UP001066276">
    <property type="component" value="Chromosome 5"/>
</dbReference>
<name>A0AAV7RBD4_PLEWA</name>
<organism evidence="1 2">
    <name type="scientific">Pleurodeles waltl</name>
    <name type="common">Iberian ribbed newt</name>
    <dbReference type="NCBI Taxonomy" id="8319"/>
    <lineage>
        <taxon>Eukaryota</taxon>
        <taxon>Metazoa</taxon>
        <taxon>Chordata</taxon>
        <taxon>Craniata</taxon>
        <taxon>Vertebrata</taxon>
        <taxon>Euteleostomi</taxon>
        <taxon>Amphibia</taxon>
        <taxon>Batrachia</taxon>
        <taxon>Caudata</taxon>
        <taxon>Salamandroidea</taxon>
        <taxon>Salamandridae</taxon>
        <taxon>Pleurodelinae</taxon>
        <taxon>Pleurodeles</taxon>
    </lineage>
</organism>
<comment type="caution">
    <text evidence="1">The sequence shown here is derived from an EMBL/GenBank/DDBJ whole genome shotgun (WGS) entry which is preliminary data.</text>
</comment>
<proteinExistence type="predicted"/>
<sequence>MDSFTGGIMEVFIGGIIEDFIGGIVVEFMEEFIMELCIYVLLFCTYYSSNKSKGSPLAHGRSDQIRLSDLIGCPIQRYGAADVSCGDGAVIHRLSGDQRIDPR</sequence>
<dbReference type="EMBL" id="JANPWB010000009">
    <property type="protein sequence ID" value="KAJ1148040.1"/>
    <property type="molecule type" value="Genomic_DNA"/>
</dbReference>
<evidence type="ECO:0000313" key="1">
    <source>
        <dbReference type="EMBL" id="KAJ1148040.1"/>
    </source>
</evidence>
<reference evidence="1" key="1">
    <citation type="journal article" date="2022" name="bioRxiv">
        <title>Sequencing and chromosome-scale assembly of the giantPleurodeles waltlgenome.</title>
        <authorList>
            <person name="Brown T."/>
            <person name="Elewa A."/>
            <person name="Iarovenko S."/>
            <person name="Subramanian E."/>
            <person name="Araus A.J."/>
            <person name="Petzold A."/>
            <person name="Susuki M."/>
            <person name="Suzuki K.-i.T."/>
            <person name="Hayashi T."/>
            <person name="Toyoda A."/>
            <person name="Oliveira C."/>
            <person name="Osipova E."/>
            <person name="Leigh N.D."/>
            <person name="Simon A."/>
            <person name="Yun M.H."/>
        </authorList>
    </citation>
    <scope>NUCLEOTIDE SEQUENCE</scope>
    <source>
        <strain evidence="1">20211129_DDA</strain>
        <tissue evidence="1">Liver</tissue>
    </source>
</reference>
<dbReference type="AlphaFoldDB" id="A0AAV7RBD4"/>
<keyword evidence="2" id="KW-1185">Reference proteome</keyword>